<dbReference type="AlphaFoldDB" id="A0A4P6Q3P9"/>
<keyword evidence="4" id="KW-1185">Reference proteome</keyword>
<dbReference type="InterPro" id="IPR009061">
    <property type="entry name" value="DNA-bd_dom_put_sf"/>
</dbReference>
<dbReference type="InterPro" id="IPR000551">
    <property type="entry name" value="MerR-type_HTH_dom"/>
</dbReference>
<organism evidence="3 4">
    <name type="scientific">Streptomonospora litoralis</name>
    <dbReference type="NCBI Taxonomy" id="2498135"/>
    <lineage>
        <taxon>Bacteria</taxon>
        <taxon>Bacillati</taxon>
        <taxon>Actinomycetota</taxon>
        <taxon>Actinomycetes</taxon>
        <taxon>Streptosporangiales</taxon>
        <taxon>Nocardiopsidaceae</taxon>
        <taxon>Streptomonospora</taxon>
    </lineage>
</organism>
<proteinExistence type="predicted"/>
<dbReference type="Gene3D" id="1.10.1660.10">
    <property type="match status" value="1"/>
</dbReference>
<dbReference type="Pfam" id="PF13411">
    <property type="entry name" value="MerR_1"/>
    <property type="match status" value="1"/>
</dbReference>
<accession>A0A4P6Q3P9</accession>
<evidence type="ECO:0000313" key="3">
    <source>
        <dbReference type="EMBL" id="QBI53444.1"/>
    </source>
</evidence>
<name>A0A4P6Q3P9_9ACTN</name>
<dbReference type="EMBL" id="CP036455">
    <property type="protein sequence ID" value="QBI53444.1"/>
    <property type="molecule type" value="Genomic_DNA"/>
</dbReference>
<dbReference type="KEGG" id="strr:EKD16_08250"/>
<feature type="domain" description="HTH merR-type" evidence="2">
    <location>
        <begin position="11"/>
        <end position="57"/>
    </location>
</feature>
<evidence type="ECO:0000313" key="4">
    <source>
        <dbReference type="Proteomes" id="UP000292235"/>
    </source>
</evidence>
<dbReference type="SUPFAM" id="SSF46955">
    <property type="entry name" value="Putative DNA-binding domain"/>
    <property type="match status" value="1"/>
</dbReference>
<dbReference type="Proteomes" id="UP000292235">
    <property type="component" value="Chromosome"/>
</dbReference>
<gene>
    <name evidence="3" type="ORF">EKD16_08250</name>
</gene>
<reference evidence="3 4" key="1">
    <citation type="submission" date="2019-02" db="EMBL/GenBank/DDBJ databases">
        <authorList>
            <person name="Khodamoradi S."/>
            <person name="Hahnke R.L."/>
            <person name="Kaempfer P."/>
            <person name="Schumann P."/>
            <person name="Rohde M."/>
            <person name="Steinert M."/>
            <person name="Luzhetskyy A."/>
            <person name="Wink J."/>
            <person name="Ruckert C."/>
        </authorList>
    </citation>
    <scope>NUCLEOTIDE SEQUENCE [LARGE SCALE GENOMIC DNA]</scope>
    <source>
        <strain evidence="3 4">M2</strain>
    </source>
</reference>
<protein>
    <submittedName>
        <fullName evidence="3">Helix-turn-helix domain protein</fullName>
    </submittedName>
</protein>
<feature type="region of interest" description="Disordered" evidence="1">
    <location>
        <begin position="40"/>
        <end position="87"/>
    </location>
</feature>
<dbReference type="GO" id="GO:0006355">
    <property type="term" value="P:regulation of DNA-templated transcription"/>
    <property type="evidence" value="ECO:0007669"/>
    <property type="project" value="InterPro"/>
</dbReference>
<dbReference type="GO" id="GO:0003677">
    <property type="term" value="F:DNA binding"/>
    <property type="evidence" value="ECO:0007669"/>
    <property type="project" value="InterPro"/>
</dbReference>
<sequence length="87" mass="9473">MLLADPFQLITTAEAADHCGVDPSTIRQWCRRGLLTRANPGERGEAKYSLVDVARAEQATRHRARRTPHPKTPGTAAVTNPPPNDSS</sequence>
<evidence type="ECO:0000256" key="1">
    <source>
        <dbReference type="SAM" id="MobiDB-lite"/>
    </source>
</evidence>
<evidence type="ECO:0000259" key="2">
    <source>
        <dbReference type="Pfam" id="PF13411"/>
    </source>
</evidence>